<proteinExistence type="predicted"/>
<name>A0ABP6VTP3_9ACTN</name>
<gene>
    <name evidence="1" type="ORF">GCM10022263_28850</name>
</gene>
<sequence length="296" mass="30665">MASRPHQLRPGTPVLNRSPGVLQVGLTGASLRLPDVPEVRRLLGALASPSGHPDPDPAGAPDAAEALARLRESGLVLPVDPTTPAHLRAQAGPDAVRRQAARAASCVVLDAPPGARTLLEPLLDTAGLRVAAPPRDAAGAGEAGEAGEAGGTAVRLVVADGPVARERLDPLVRASVPHLLVAGDATAVRIGPFVVPGRTACLRCVDAHESLHDERLPLLVTQAARQCVADPPPRDPVLDRLALAWAVRDLARFVDGEEPSTWSATVDLGPAAAPVVTPWGRHPYCGCAWDGFLELP</sequence>
<dbReference type="Proteomes" id="UP001500301">
    <property type="component" value="Unassembled WGS sequence"/>
</dbReference>
<evidence type="ECO:0008006" key="3">
    <source>
        <dbReference type="Google" id="ProtNLM"/>
    </source>
</evidence>
<evidence type="ECO:0000313" key="1">
    <source>
        <dbReference type="EMBL" id="GAA3539568.1"/>
    </source>
</evidence>
<accession>A0ABP6VTP3</accession>
<dbReference type="EMBL" id="BAABBB010000015">
    <property type="protein sequence ID" value="GAA3539568.1"/>
    <property type="molecule type" value="Genomic_DNA"/>
</dbReference>
<comment type="caution">
    <text evidence="1">The sequence shown here is derived from an EMBL/GenBank/DDBJ whole genome shotgun (WGS) entry which is preliminary data.</text>
</comment>
<protein>
    <recommendedName>
        <fullName evidence="3">TOMM leader peptide-binding protein</fullName>
    </recommendedName>
</protein>
<keyword evidence="2" id="KW-1185">Reference proteome</keyword>
<organism evidence="1 2">
    <name type="scientific">Nocardioides daeguensis</name>
    <dbReference type="NCBI Taxonomy" id="908359"/>
    <lineage>
        <taxon>Bacteria</taxon>
        <taxon>Bacillati</taxon>
        <taxon>Actinomycetota</taxon>
        <taxon>Actinomycetes</taxon>
        <taxon>Propionibacteriales</taxon>
        <taxon>Nocardioidaceae</taxon>
        <taxon>Nocardioides</taxon>
    </lineage>
</organism>
<reference evidence="2" key="1">
    <citation type="journal article" date="2019" name="Int. J. Syst. Evol. Microbiol.">
        <title>The Global Catalogue of Microorganisms (GCM) 10K type strain sequencing project: providing services to taxonomists for standard genome sequencing and annotation.</title>
        <authorList>
            <consortium name="The Broad Institute Genomics Platform"/>
            <consortium name="The Broad Institute Genome Sequencing Center for Infectious Disease"/>
            <person name="Wu L."/>
            <person name="Ma J."/>
        </authorList>
    </citation>
    <scope>NUCLEOTIDE SEQUENCE [LARGE SCALE GENOMIC DNA]</scope>
    <source>
        <strain evidence="2">JCM 17460</strain>
    </source>
</reference>
<evidence type="ECO:0000313" key="2">
    <source>
        <dbReference type="Proteomes" id="UP001500301"/>
    </source>
</evidence>
<dbReference type="RefSeq" id="WP_218235282.1">
    <property type="nucleotide sequence ID" value="NZ_BAABBB010000015.1"/>
</dbReference>